<evidence type="ECO:0000256" key="2">
    <source>
        <dbReference type="ARBA" id="ARBA00001964"/>
    </source>
</evidence>
<dbReference type="GO" id="GO:0050660">
    <property type="term" value="F:flavin adenine dinucleotide binding"/>
    <property type="evidence" value="ECO:0007669"/>
    <property type="project" value="TreeGrafter"/>
</dbReference>
<comment type="similarity">
    <text evidence="3 6">Belongs to the TPP enzyme family.</text>
</comment>
<evidence type="ECO:0000259" key="9">
    <source>
        <dbReference type="Pfam" id="PF02776"/>
    </source>
</evidence>
<keyword evidence="4" id="KW-0479">Metal-binding</keyword>
<dbReference type="PANTHER" id="PTHR18968:SF166">
    <property type="entry name" value="2-HYDROXYACYL-COA LYASE 2"/>
    <property type="match status" value="1"/>
</dbReference>
<dbReference type="Pfam" id="PF02775">
    <property type="entry name" value="TPP_enzyme_C"/>
    <property type="match status" value="1"/>
</dbReference>
<protein>
    <submittedName>
        <fullName evidence="10">Acetolactate synthase-1/2/3 large subunit</fullName>
    </submittedName>
</protein>
<sequence>MKEKSVAAFILEGLKKEGIDTLFLVPGGMLDPFMSAFGEARIQAITAAHEGGAAFMADGYARARGDFGVCMGIGGPGITNMVTAIASAYTDQSPVLVIGGTIPREWEGLGAVQDSSISGMNDLEFMRPVTAFAAQLPVAPAVPRFLKMSIRAMFGFERRPTFLSIPLFMQEETITADYEPRTSAACPRILDRSVMGKVIDRLKNAVNIVIFVGNGALRSNACAQIQEFMEHYRIPAVTTLHAKGTISEDHPLSFGVFGIGGSLQANDVIMGNRQDPAKTVPPPDVILALGVSLNEQNAVAMGDLNKSGEIIHVDINPGNLEDARYHSLAVLGDVREFLAYLESSGEITRALEENSQKRKPWLENIRGNPRYDSEADRGTDILPMHPARVLVELRKIAPRDTMVVVDSGAHTFFTAHHWTSYGPNQCLVWTNNGPMGYAVAAAIGAKLAHPESPCIAIIGDGGMMMHGMEIQTAARYNTPIVVLVLNNGALGNVYLRARRQNKEEAMGLTRCPVHDWVLFGQSLGAKGRKVEQYDQLPDAFREALSSDGPYIIDARCGRDYNTPNPGESALL</sequence>
<evidence type="ECO:0000256" key="6">
    <source>
        <dbReference type="RuleBase" id="RU362132"/>
    </source>
</evidence>
<dbReference type="Gene3D" id="3.40.50.970">
    <property type="match status" value="2"/>
</dbReference>
<dbReference type="GO" id="GO:0009097">
    <property type="term" value="P:isoleucine biosynthetic process"/>
    <property type="evidence" value="ECO:0007669"/>
    <property type="project" value="TreeGrafter"/>
</dbReference>
<dbReference type="GO" id="GO:0005948">
    <property type="term" value="C:acetolactate synthase complex"/>
    <property type="evidence" value="ECO:0007669"/>
    <property type="project" value="TreeGrafter"/>
</dbReference>
<dbReference type="InterPro" id="IPR029035">
    <property type="entry name" value="DHS-like_NAD/FAD-binding_dom"/>
</dbReference>
<reference evidence="10" key="1">
    <citation type="submission" date="2019-02" db="EMBL/GenBank/DDBJ databases">
        <authorList>
            <person name="Gruber-Vodicka R. H."/>
            <person name="Seah K. B. B."/>
        </authorList>
    </citation>
    <scope>NUCLEOTIDE SEQUENCE</scope>
    <source>
        <strain evidence="11">BECK_BZ106</strain>
        <strain evidence="10">BECK_BZ15</strain>
    </source>
</reference>
<name>A0A450S8L9_9GAMM</name>
<dbReference type="CDD" id="cd07035">
    <property type="entry name" value="TPP_PYR_POX_like"/>
    <property type="match status" value="1"/>
</dbReference>
<evidence type="ECO:0000256" key="4">
    <source>
        <dbReference type="ARBA" id="ARBA00022723"/>
    </source>
</evidence>
<dbReference type="PROSITE" id="PS00187">
    <property type="entry name" value="TPP_ENZYMES"/>
    <property type="match status" value="1"/>
</dbReference>
<dbReference type="InterPro" id="IPR012001">
    <property type="entry name" value="Thiamin_PyroP_enz_TPP-bd_dom"/>
</dbReference>
<dbReference type="PANTHER" id="PTHR18968">
    <property type="entry name" value="THIAMINE PYROPHOSPHATE ENZYMES"/>
    <property type="match status" value="1"/>
</dbReference>
<feature type="domain" description="Thiamine pyrophosphate enzyme TPP-binding" evidence="8">
    <location>
        <begin position="406"/>
        <end position="553"/>
    </location>
</feature>
<dbReference type="EMBL" id="CAADEW010000019">
    <property type="protein sequence ID" value="VFJ48265.1"/>
    <property type="molecule type" value="Genomic_DNA"/>
</dbReference>
<comment type="cofactor">
    <cofactor evidence="1">
        <name>Mg(2+)</name>
        <dbReference type="ChEBI" id="CHEBI:18420"/>
    </cofactor>
</comment>
<dbReference type="AlphaFoldDB" id="A0A450S8L9"/>
<dbReference type="InterPro" id="IPR000399">
    <property type="entry name" value="TPP-bd_CS"/>
</dbReference>
<evidence type="ECO:0000313" key="10">
    <source>
        <dbReference type="EMBL" id="VFJ48265.1"/>
    </source>
</evidence>
<proteinExistence type="inferred from homology"/>
<dbReference type="SUPFAM" id="SSF52467">
    <property type="entry name" value="DHS-like NAD/FAD-binding domain"/>
    <property type="match status" value="1"/>
</dbReference>
<evidence type="ECO:0000259" key="7">
    <source>
        <dbReference type="Pfam" id="PF00205"/>
    </source>
</evidence>
<dbReference type="EMBL" id="CAADFD010000015">
    <property type="protein sequence ID" value="VFJ53524.1"/>
    <property type="molecule type" value="Genomic_DNA"/>
</dbReference>
<dbReference type="Gene3D" id="3.40.50.1220">
    <property type="entry name" value="TPP-binding domain"/>
    <property type="match status" value="1"/>
</dbReference>
<evidence type="ECO:0000256" key="3">
    <source>
        <dbReference type="ARBA" id="ARBA00007812"/>
    </source>
</evidence>
<accession>A0A450S8L9</accession>
<dbReference type="GO" id="GO:0000287">
    <property type="term" value="F:magnesium ion binding"/>
    <property type="evidence" value="ECO:0007669"/>
    <property type="project" value="InterPro"/>
</dbReference>
<feature type="domain" description="Thiamine pyrophosphate enzyme central" evidence="7">
    <location>
        <begin position="197"/>
        <end position="341"/>
    </location>
</feature>
<organism evidence="10">
    <name type="scientific">Candidatus Kentrum sp. FW</name>
    <dbReference type="NCBI Taxonomy" id="2126338"/>
    <lineage>
        <taxon>Bacteria</taxon>
        <taxon>Pseudomonadati</taxon>
        <taxon>Pseudomonadota</taxon>
        <taxon>Gammaproteobacteria</taxon>
        <taxon>Candidatus Kentrum</taxon>
    </lineage>
</organism>
<dbReference type="GO" id="GO:0003984">
    <property type="term" value="F:acetolactate synthase activity"/>
    <property type="evidence" value="ECO:0007669"/>
    <property type="project" value="TreeGrafter"/>
</dbReference>
<dbReference type="SUPFAM" id="SSF52518">
    <property type="entry name" value="Thiamin diphosphate-binding fold (THDP-binding)"/>
    <property type="match status" value="2"/>
</dbReference>
<dbReference type="Pfam" id="PF02776">
    <property type="entry name" value="TPP_enzyme_N"/>
    <property type="match status" value="1"/>
</dbReference>
<gene>
    <name evidence="10" type="ORF">BECKFW1821A_GA0114235_101931</name>
    <name evidence="11" type="ORF">BECKFW1821B_GA0114236_101522</name>
</gene>
<evidence type="ECO:0000313" key="11">
    <source>
        <dbReference type="EMBL" id="VFJ53524.1"/>
    </source>
</evidence>
<keyword evidence="5 6" id="KW-0786">Thiamine pyrophosphate</keyword>
<feature type="domain" description="Thiamine pyrophosphate enzyme N-terminal TPP-binding" evidence="9">
    <location>
        <begin position="6"/>
        <end position="113"/>
    </location>
</feature>
<dbReference type="InterPro" id="IPR011766">
    <property type="entry name" value="TPP_enzyme_TPP-bd"/>
</dbReference>
<evidence type="ECO:0000256" key="5">
    <source>
        <dbReference type="ARBA" id="ARBA00023052"/>
    </source>
</evidence>
<dbReference type="GO" id="GO:0009099">
    <property type="term" value="P:L-valine biosynthetic process"/>
    <property type="evidence" value="ECO:0007669"/>
    <property type="project" value="TreeGrafter"/>
</dbReference>
<dbReference type="Pfam" id="PF00205">
    <property type="entry name" value="TPP_enzyme_M"/>
    <property type="match status" value="1"/>
</dbReference>
<dbReference type="InterPro" id="IPR029061">
    <property type="entry name" value="THDP-binding"/>
</dbReference>
<dbReference type="GO" id="GO:0030976">
    <property type="term" value="F:thiamine pyrophosphate binding"/>
    <property type="evidence" value="ECO:0007669"/>
    <property type="project" value="InterPro"/>
</dbReference>
<evidence type="ECO:0000259" key="8">
    <source>
        <dbReference type="Pfam" id="PF02775"/>
    </source>
</evidence>
<dbReference type="InterPro" id="IPR012000">
    <property type="entry name" value="Thiamin_PyroP_enz_cen_dom"/>
</dbReference>
<evidence type="ECO:0000256" key="1">
    <source>
        <dbReference type="ARBA" id="ARBA00001946"/>
    </source>
</evidence>
<dbReference type="InterPro" id="IPR045229">
    <property type="entry name" value="TPP_enz"/>
</dbReference>
<comment type="cofactor">
    <cofactor evidence="2">
        <name>thiamine diphosphate</name>
        <dbReference type="ChEBI" id="CHEBI:58937"/>
    </cofactor>
</comment>